<keyword evidence="3" id="KW-1185">Reference proteome</keyword>
<dbReference type="AlphaFoldDB" id="A0A7W8QMG2"/>
<dbReference type="Proteomes" id="UP000572635">
    <property type="component" value="Unassembled WGS sequence"/>
</dbReference>
<evidence type="ECO:0000256" key="1">
    <source>
        <dbReference type="SAM" id="Phobius"/>
    </source>
</evidence>
<proteinExistence type="predicted"/>
<dbReference type="PANTHER" id="PTHR36974">
    <property type="entry name" value="MEMBRANE PROTEIN-RELATED"/>
    <property type="match status" value="1"/>
</dbReference>
<feature type="transmembrane region" description="Helical" evidence="1">
    <location>
        <begin position="103"/>
        <end position="120"/>
    </location>
</feature>
<dbReference type="EMBL" id="JACHDB010000001">
    <property type="protein sequence ID" value="MBB5432979.1"/>
    <property type="molecule type" value="Genomic_DNA"/>
</dbReference>
<feature type="transmembrane region" description="Helical" evidence="1">
    <location>
        <begin position="73"/>
        <end position="97"/>
    </location>
</feature>
<reference evidence="2 3" key="1">
    <citation type="submission" date="2020-08" db="EMBL/GenBank/DDBJ databases">
        <title>Sequencing the genomes of 1000 actinobacteria strains.</title>
        <authorList>
            <person name="Klenk H.-P."/>
        </authorList>
    </citation>
    <scope>NUCLEOTIDE SEQUENCE [LARGE SCALE GENOMIC DNA]</scope>
    <source>
        <strain evidence="2 3">DSM 44551</strain>
    </source>
</reference>
<keyword evidence="1" id="KW-0472">Membrane</keyword>
<name>A0A7W8QMG2_9ACTN</name>
<keyword evidence="1" id="KW-0812">Transmembrane</keyword>
<dbReference type="RefSeq" id="WP_184392464.1">
    <property type="nucleotide sequence ID" value="NZ_BAAAJD010000187.1"/>
</dbReference>
<evidence type="ECO:0000313" key="3">
    <source>
        <dbReference type="Proteomes" id="UP000572635"/>
    </source>
</evidence>
<keyword evidence="1" id="KW-1133">Transmembrane helix</keyword>
<dbReference type="PANTHER" id="PTHR36974:SF1">
    <property type="entry name" value="DOXX FAMILY MEMBRANE PROTEIN"/>
    <property type="match status" value="1"/>
</dbReference>
<comment type="caution">
    <text evidence="2">The sequence shown here is derived from an EMBL/GenBank/DDBJ whole genome shotgun (WGS) entry which is preliminary data.</text>
</comment>
<feature type="transmembrane region" description="Helical" evidence="1">
    <location>
        <begin position="140"/>
        <end position="160"/>
    </location>
</feature>
<feature type="transmembrane region" description="Helical" evidence="1">
    <location>
        <begin position="40"/>
        <end position="61"/>
    </location>
</feature>
<evidence type="ECO:0000313" key="2">
    <source>
        <dbReference type="EMBL" id="MBB5432979.1"/>
    </source>
</evidence>
<gene>
    <name evidence="2" type="ORF">HDA36_003063</name>
</gene>
<protein>
    <submittedName>
        <fullName evidence="2">Putative membrane protein</fullName>
    </submittedName>
</protein>
<organism evidence="2 3">
    <name type="scientific">Nocardiopsis composta</name>
    <dbReference type="NCBI Taxonomy" id="157465"/>
    <lineage>
        <taxon>Bacteria</taxon>
        <taxon>Bacillati</taxon>
        <taxon>Actinomycetota</taxon>
        <taxon>Actinomycetes</taxon>
        <taxon>Streptosporangiales</taxon>
        <taxon>Nocardiopsidaceae</taxon>
        <taxon>Nocardiopsis</taxon>
    </lineage>
</organism>
<accession>A0A7W8QMG2</accession>
<sequence length="161" mass="16569">MTDFSVPAMAAVVTAPTAALPTAAPTLASSAVPSAPADFISPAAVVFGCFLGAVGLGHFAFRRYFRSLIPGRLAPAATLLVLVSGLAEILLAALLFIPETRSIAAWGAAALITGYMVSHVDALVRADRNAPRLLDRPAGAVARIVVNLFYIAWAVAIAILS</sequence>